<gene>
    <name evidence="1" type="ORF">ELS83_04625</name>
</gene>
<comment type="caution">
    <text evidence="1">The sequence shown here is derived from an EMBL/GenBank/DDBJ whole genome shotgun (WGS) entry which is preliminary data.</text>
</comment>
<keyword evidence="2" id="KW-1185">Reference proteome</keyword>
<evidence type="ECO:0000313" key="2">
    <source>
        <dbReference type="Proteomes" id="UP000732105"/>
    </source>
</evidence>
<accession>A0ABX1WSL7</accession>
<evidence type="ECO:0000313" key="1">
    <source>
        <dbReference type="EMBL" id="NOU59095.1"/>
    </source>
</evidence>
<dbReference type="RefSeq" id="WP_171594376.1">
    <property type="nucleotide sequence ID" value="NZ_RZNH01000005.1"/>
</dbReference>
<dbReference type="EMBL" id="RZNH01000005">
    <property type="protein sequence ID" value="NOU59095.1"/>
    <property type="molecule type" value="Genomic_DNA"/>
</dbReference>
<dbReference type="Proteomes" id="UP000732105">
    <property type="component" value="Unassembled WGS sequence"/>
</dbReference>
<protein>
    <submittedName>
        <fullName evidence="1">Uncharacterized protein</fullName>
    </submittedName>
</protein>
<proteinExistence type="predicted"/>
<organism evidence="1 2">
    <name type="scientific">Marinifilum caeruleilacunae</name>
    <dbReference type="NCBI Taxonomy" id="2499076"/>
    <lineage>
        <taxon>Bacteria</taxon>
        <taxon>Pseudomonadati</taxon>
        <taxon>Bacteroidota</taxon>
        <taxon>Bacteroidia</taxon>
        <taxon>Marinilabiliales</taxon>
        <taxon>Marinifilaceae</taxon>
    </lineage>
</organism>
<name>A0ABX1WSL7_9BACT</name>
<sequence length="109" mass="12036">MRRFVYNINKQAADPDATSNEVVSFEDYTEIIGVSFVGAHGANNMDVEIRSHDGKETFIDSVPLEYYKIGTGREEISMNQPIVNNAVRVVISFTSGADVKGALVFTCKK</sequence>
<reference evidence="1 2" key="1">
    <citation type="submission" date="2018-12" db="EMBL/GenBank/DDBJ databases">
        <title>Marinifilum JC070 sp. nov., a marine bacterium isolated from Yongle Blue Hole in the South China Sea.</title>
        <authorList>
            <person name="Fu T."/>
        </authorList>
    </citation>
    <scope>NUCLEOTIDE SEQUENCE [LARGE SCALE GENOMIC DNA]</scope>
    <source>
        <strain evidence="1 2">JC070</strain>
    </source>
</reference>